<sequence precursor="true">MFARLLNSSLLALPVLAAGCQSTGTGETGGSPQITPTFDAVPLDQILADTPIRMIPGLCTVGDVDLTGQRVRATLAIELDAGGIFGLNSIQLTDGRFDFTIQTLAPITCTPIQGVTIGPLRVDFELDYQGALANDGGEKCVYASKVEFTQFSLSGIEVLDGVVEAAVKENILAAIDRIHAETLNFAPLSEGADGRCTDWSALE</sequence>
<keyword evidence="1" id="KW-0732">Signal</keyword>
<keyword evidence="3" id="KW-1185">Reference proteome</keyword>
<proteinExistence type="predicted"/>
<dbReference type="Proteomes" id="UP000316921">
    <property type="component" value="Chromosome"/>
</dbReference>
<evidence type="ECO:0000256" key="1">
    <source>
        <dbReference type="SAM" id="SignalP"/>
    </source>
</evidence>
<reference evidence="2 3" key="1">
    <citation type="submission" date="2019-02" db="EMBL/GenBank/DDBJ databases">
        <title>Deep-cultivation of Planctomycetes and their phenomic and genomic characterization uncovers novel biology.</title>
        <authorList>
            <person name="Wiegand S."/>
            <person name="Jogler M."/>
            <person name="Boedeker C."/>
            <person name="Pinto D."/>
            <person name="Vollmers J."/>
            <person name="Rivas-Marin E."/>
            <person name="Kohn T."/>
            <person name="Peeters S.H."/>
            <person name="Heuer A."/>
            <person name="Rast P."/>
            <person name="Oberbeckmann S."/>
            <person name="Bunk B."/>
            <person name="Jeske O."/>
            <person name="Meyerdierks A."/>
            <person name="Storesund J.E."/>
            <person name="Kallscheuer N."/>
            <person name="Luecker S."/>
            <person name="Lage O.M."/>
            <person name="Pohl T."/>
            <person name="Merkel B.J."/>
            <person name="Hornburger P."/>
            <person name="Mueller R.-W."/>
            <person name="Bruemmer F."/>
            <person name="Labrenz M."/>
            <person name="Spormann A.M."/>
            <person name="Op den Camp H."/>
            <person name="Overmann J."/>
            <person name="Amann R."/>
            <person name="Jetten M.S.M."/>
            <person name="Mascher T."/>
            <person name="Medema M.H."/>
            <person name="Devos D.P."/>
            <person name="Kaster A.-K."/>
            <person name="Ovreas L."/>
            <person name="Rohde M."/>
            <person name="Galperin M.Y."/>
            <person name="Jogler C."/>
        </authorList>
    </citation>
    <scope>NUCLEOTIDE SEQUENCE [LARGE SCALE GENOMIC DNA]</scope>
    <source>
        <strain evidence="2 3">Pla133</strain>
    </source>
</reference>
<evidence type="ECO:0000313" key="3">
    <source>
        <dbReference type="Proteomes" id="UP000316921"/>
    </source>
</evidence>
<gene>
    <name evidence="2" type="ORF">Pla133_30690</name>
</gene>
<feature type="chain" id="PRO_5021763041" evidence="1">
    <location>
        <begin position="18"/>
        <end position="203"/>
    </location>
</feature>
<name>A0A518BLW9_9BACT</name>
<evidence type="ECO:0000313" key="2">
    <source>
        <dbReference type="EMBL" id="QDU67978.1"/>
    </source>
</evidence>
<dbReference type="AlphaFoldDB" id="A0A518BLW9"/>
<protein>
    <submittedName>
        <fullName evidence="2">Uncharacterized protein</fullName>
    </submittedName>
</protein>
<dbReference type="PROSITE" id="PS51257">
    <property type="entry name" value="PROKAR_LIPOPROTEIN"/>
    <property type="match status" value="1"/>
</dbReference>
<organism evidence="2 3">
    <name type="scientific">Engelhardtia mirabilis</name>
    <dbReference type="NCBI Taxonomy" id="2528011"/>
    <lineage>
        <taxon>Bacteria</taxon>
        <taxon>Pseudomonadati</taxon>
        <taxon>Planctomycetota</taxon>
        <taxon>Planctomycetia</taxon>
        <taxon>Planctomycetia incertae sedis</taxon>
        <taxon>Engelhardtia</taxon>
    </lineage>
</organism>
<accession>A0A518BLW9</accession>
<dbReference type="RefSeq" id="WP_145066605.1">
    <property type="nucleotide sequence ID" value="NZ_CP036287.1"/>
</dbReference>
<feature type="signal peptide" evidence="1">
    <location>
        <begin position="1"/>
        <end position="17"/>
    </location>
</feature>
<dbReference type="KEGG" id="pbap:Pla133_30690"/>
<dbReference type="EMBL" id="CP036287">
    <property type="protein sequence ID" value="QDU67978.1"/>
    <property type="molecule type" value="Genomic_DNA"/>
</dbReference>